<dbReference type="Pfam" id="PF13181">
    <property type="entry name" value="TPR_8"/>
    <property type="match status" value="2"/>
</dbReference>
<evidence type="ECO:0000256" key="3">
    <source>
        <dbReference type="PROSITE-ProRule" id="PRU00339"/>
    </source>
</evidence>
<feature type="signal peptide" evidence="4">
    <location>
        <begin position="1"/>
        <end position="22"/>
    </location>
</feature>
<keyword evidence="2 3" id="KW-0802">TPR repeat</keyword>
<gene>
    <name evidence="5" type="ORF">HQ865_08445</name>
</gene>
<keyword evidence="1" id="KW-0677">Repeat</keyword>
<dbReference type="AlphaFoldDB" id="A0A7D4QA19"/>
<dbReference type="InterPro" id="IPR051685">
    <property type="entry name" value="Ycf3/AcsC/BcsC/TPR_MFPF"/>
</dbReference>
<evidence type="ECO:0000256" key="4">
    <source>
        <dbReference type="SAM" id="SignalP"/>
    </source>
</evidence>
<organism evidence="5 6">
    <name type="scientific">Mucilaginibacter mali</name>
    <dbReference type="NCBI Taxonomy" id="2740462"/>
    <lineage>
        <taxon>Bacteria</taxon>
        <taxon>Pseudomonadati</taxon>
        <taxon>Bacteroidota</taxon>
        <taxon>Sphingobacteriia</taxon>
        <taxon>Sphingobacteriales</taxon>
        <taxon>Sphingobacteriaceae</taxon>
        <taxon>Mucilaginibacter</taxon>
    </lineage>
</organism>
<protein>
    <submittedName>
        <fullName evidence="5">Tetratricopeptide repeat protein</fullName>
    </submittedName>
</protein>
<dbReference type="PANTHER" id="PTHR44943:SF4">
    <property type="entry name" value="TPR REPEAT-CONTAINING PROTEIN MJ0798"/>
    <property type="match status" value="1"/>
</dbReference>
<dbReference type="RefSeq" id="WP_173414476.1">
    <property type="nucleotide sequence ID" value="NZ_CP054139.1"/>
</dbReference>
<feature type="repeat" description="TPR" evidence="3">
    <location>
        <begin position="129"/>
        <end position="162"/>
    </location>
</feature>
<feature type="chain" id="PRO_5028973271" evidence="4">
    <location>
        <begin position="23"/>
        <end position="207"/>
    </location>
</feature>
<evidence type="ECO:0000256" key="1">
    <source>
        <dbReference type="ARBA" id="ARBA00022737"/>
    </source>
</evidence>
<dbReference type="KEGG" id="mmab:HQ865_08445"/>
<dbReference type="InterPro" id="IPR011990">
    <property type="entry name" value="TPR-like_helical_dom_sf"/>
</dbReference>
<accession>A0A7D4QA19</accession>
<reference evidence="5 6" key="1">
    <citation type="submission" date="2020-05" db="EMBL/GenBank/DDBJ databases">
        <title>Mucilaginibacter mali sp. nov.</title>
        <authorList>
            <person name="Kim H.S."/>
            <person name="Lee K.C."/>
            <person name="Suh M.K."/>
            <person name="Kim J.-S."/>
            <person name="Han K.-I."/>
            <person name="Eom M.K."/>
            <person name="Shin Y.K."/>
            <person name="Lee J.-S."/>
        </authorList>
    </citation>
    <scope>NUCLEOTIDE SEQUENCE [LARGE SCALE GENOMIC DNA]</scope>
    <source>
        <strain evidence="5 6">G2-14</strain>
    </source>
</reference>
<dbReference type="EMBL" id="CP054139">
    <property type="protein sequence ID" value="QKJ29784.1"/>
    <property type="molecule type" value="Genomic_DNA"/>
</dbReference>
<evidence type="ECO:0000256" key="2">
    <source>
        <dbReference type="ARBA" id="ARBA00022803"/>
    </source>
</evidence>
<evidence type="ECO:0000313" key="5">
    <source>
        <dbReference type="EMBL" id="QKJ29784.1"/>
    </source>
</evidence>
<dbReference type="SUPFAM" id="SSF48452">
    <property type="entry name" value="TPR-like"/>
    <property type="match status" value="1"/>
</dbReference>
<dbReference type="Gene3D" id="1.25.40.10">
    <property type="entry name" value="Tetratricopeptide repeat domain"/>
    <property type="match status" value="1"/>
</dbReference>
<proteinExistence type="predicted"/>
<dbReference type="Pfam" id="PF13432">
    <property type="entry name" value="TPR_16"/>
    <property type="match status" value="1"/>
</dbReference>
<evidence type="ECO:0000313" key="6">
    <source>
        <dbReference type="Proteomes" id="UP000505355"/>
    </source>
</evidence>
<dbReference type="PANTHER" id="PTHR44943">
    <property type="entry name" value="CELLULOSE SYNTHASE OPERON PROTEIN C"/>
    <property type="match status" value="1"/>
</dbReference>
<keyword evidence="4" id="KW-0732">Signal</keyword>
<keyword evidence="6" id="KW-1185">Reference proteome</keyword>
<dbReference type="PROSITE" id="PS50005">
    <property type="entry name" value="TPR"/>
    <property type="match status" value="1"/>
</dbReference>
<dbReference type="SMART" id="SM00028">
    <property type="entry name" value="TPR"/>
    <property type="match status" value="3"/>
</dbReference>
<dbReference type="Proteomes" id="UP000505355">
    <property type="component" value="Chromosome"/>
</dbReference>
<sequence>MEILKKLFCAAALLLIGTSMYAQGSAAAMEKAFHNSYSNEAKKAYSAAINDMMPYYADNNYEVNLRLGWLHFLNKNYTSSQSYYLKAINLKPGAIEARFGYVKPLSMLESWDKVLDQYSAILKIDPQNTQANYWTGIISYNRKQYDNAIKYFTKVVTLYPFDYDGNQMLGWSYLFSGKKAEARACFERGLMIKPDDASCTDGLGKAK</sequence>
<name>A0A7D4QA19_9SPHI</name>
<dbReference type="InterPro" id="IPR019734">
    <property type="entry name" value="TPR_rpt"/>
</dbReference>